<comment type="caution">
    <text evidence="1">The sequence shown here is derived from an EMBL/GenBank/DDBJ whole genome shotgun (WGS) entry which is preliminary data.</text>
</comment>
<protein>
    <submittedName>
        <fullName evidence="1">Uncharacterized protein</fullName>
    </submittedName>
</protein>
<accession>A0A367EDS6</accession>
<dbReference type="InterPro" id="IPR054206">
    <property type="entry name" value="DUF6912"/>
</dbReference>
<dbReference type="RefSeq" id="WP_114024933.1">
    <property type="nucleotide sequence ID" value="NZ_QOIN01000061.1"/>
</dbReference>
<evidence type="ECO:0000313" key="1">
    <source>
        <dbReference type="EMBL" id="RCG16224.1"/>
    </source>
</evidence>
<gene>
    <name evidence="1" type="ORF">DTL70_28730</name>
</gene>
<dbReference type="Pfam" id="PF21853">
    <property type="entry name" value="DUF6912"/>
    <property type="match status" value="1"/>
</dbReference>
<keyword evidence="2" id="KW-1185">Reference proteome</keyword>
<organism evidence="1 2">
    <name type="scientific">Streptomyces diacarni</name>
    <dbReference type="NCBI Taxonomy" id="2800381"/>
    <lineage>
        <taxon>Bacteria</taxon>
        <taxon>Bacillati</taxon>
        <taxon>Actinomycetota</taxon>
        <taxon>Actinomycetes</taxon>
        <taxon>Kitasatosporales</taxon>
        <taxon>Streptomycetaceae</taxon>
        <taxon>Streptomyces</taxon>
    </lineage>
</organism>
<proteinExistence type="predicted"/>
<reference evidence="1 2" key="1">
    <citation type="submission" date="2018-06" db="EMBL/GenBank/DDBJ databases">
        <title>Streptomyces reniochalinae sp. nov. and Streptomyces diacarnus sp. nov. from marine sponges.</title>
        <authorList>
            <person name="Li L."/>
        </authorList>
    </citation>
    <scope>NUCLEOTIDE SEQUENCE [LARGE SCALE GENOMIC DNA]</scope>
    <source>
        <strain evidence="1 2">LHW51701</strain>
    </source>
</reference>
<dbReference type="AlphaFoldDB" id="A0A367EDS6"/>
<evidence type="ECO:0000313" key="2">
    <source>
        <dbReference type="Proteomes" id="UP000252914"/>
    </source>
</evidence>
<dbReference type="Proteomes" id="UP000252914">
    <property type="component" value="Unassembled WGS sequence"/>
</dbReference>
<sequence>MRVYVPLTLPALSQAHGAGELGPAPFEAYAVTAGLRAWWGSENPEDEEELEYAALGLAAASSLRSLARDAEAVRRRVVVVAEVPDALVHGEERDVAGGRSVQDEDVASVQDEEAASVGRVRLTAAVPMSRIAAVHLDAEEAVEAVTAAIDALPAAAGGDQRAQAVVDGAEEHELLWFATQEIPALIA</sequence>
<name>A0A367EDS6_9ACTN</name>
<dbReference type="EMBL" id="QOIN01000061">
    <property type="protein sequence ID" value="RCG16224.1"/>
    <property type="molecule type" value="Genomic_DNA"/>
</dbReference>